<name>A0A926NFD5_9BACL</name>
<dbReference type="SUPFAM" id="SSF102891">
    <property type="entry name" value="Hypothetical protein Ta1206"/>
    <property type="match status" value="1"/>
</dbReference>
<accession>A0A926NFD5</accession>
<evidence type="ECO:0000313" key="1">
    <source>
        <dbReference type="EMBL" id="MBD1372519.1"/>
    </source>
</evidence>
<protein>
    <submittedName>
        <fullName evidence="1">DUF1805 domain-containing protein</fullName>
    </submittedName>
</protein>
<gene>
    <name evidence="1" type="ORF">IC620_09150</name>
</gene>
<dbReference type="RefSeq" id="WP_191140446.1">
    <property type="nucleotide sequence ID" value="NZ_JACXAG020000006.1"/>
</dbReference>
<dbReference type="Proteomes" id="UP000661691">
    <property type="component" value="Unassembled WGS sequence"/>
</dbReference>
<dbReference type="EMBL" id="JACXAH010000011">
    <property type="protein sequence ID" value="MBD1372519.1"/>
    <property type="molecule type" value="Genomic_DNA"/>
</dbReference>
<proteinExistence type="predicted"/>
<organism evidence="1 2">
    <name type="scientific">Polycladospora coralii</name>
    <dbReference type="NCBI Taxonomy" id="2771432"/>
    <lineage>
        <taxon>Bacteria</taxon>
        <taxon>Bacillati</taxon>
        <taxon>Bacillota</taxon>
        <taxon>Bacilli</taxon>
        <taxon>Bacillales</taxon>
        <taxon>Thermoactinomycetaceae</taxon>
        <taxon>Polycladospora</taxon>
    </lineage>
</organism>
<reference evidence="1" key="1">
    <citation type="submission" date="2020-09" db="EMBL/GenBank/DDBJ databases">
        <title>A novel bacterium of genus Hazenella, isolated from South China Sea.</title>
        <authorList>
            <person name="Huang H."/>
            <person name="Mo K."/>
            <person name="Hu Y."/>
        </authorList>
    </citation>
    <scope>NUCLEOTIDE SEQUENCE</scope>
    <source>
        <strain evidence="1">IB182357</strain>
    </source>
</reference>
<keyword evidence="2" id="KW-1185">Reference proteome</keyword>
<dbReference type="Pfam" id="PF08827">
    <property type="entry name" value="DUF1805"/>
    <property type="match status" value="1"/>
</dbReference>
<dbReference type="Gene3D" id="3.30.1980.10">
    <property type="entry name" value="Hypothetical protein YunC"/>
    <property type="match status" value="1"/>
</dbReference>
<dbReference type="InterPro" id="IPR036493">
    <property type="entry name" value="YunC_sf"/>
</dbReference>
<dbReference type="AlphaFoldDB" id="A0A926NFD5"/>
<dbReference type="InterPro" id="IPR014931">
    <property type="entry name" value="DUF1805"/>
</dbReference>
<sequence>MINLSPIEVDGHTVLGVEVKLPKTTLLVITTDKGYIMCGALDVKLLNEHLSDREIVAARALGVRSLEQLLSAPLESVTYTAEEMGIYAGMPGKEAILKMIES</sequence>
<evidence type="ECO:0000313" key="2">
    <source>
        <dbReference type="Proteomes" id="UP000661691"/>
    </source>
</evidence>
<comment type="caution">
    <text evidence="1">The sequence shown here is derived from an EMBL/GenBank/DDBJ whole genome shotgun (WGS) entry which is preliminary data.</text>
</comment>